<dbReference type="Gene3D" id="1.25.40.10">
    <property type="entry name" value="Tetratricopeptide repeat domain"/>
    <property type="match status" value="2"/>
</dbReference>
<accession>A0ABM8Q4W0</accession>
<dbReference type="EMBL" id="CAJHOE010000002">
    <property type="protein sequence ID" value="CAD7287903.1"/>
    <property type="molecule type" value="Genomic_DNA"/>
</dbReference>
<comment type="caution">
    <text evidence="3">The sequence shown here is derived from an EMBL/GenBank/DDBJ whole genome shotgun (WGS) entry which is preliminary data.</text>
</comment>
<gene>
    <name evidence="3" type="ORF">LMG8286_00993</name>
</gene>
<reference evidence="3 4" key="1">
    <citation type="submission" date="2020-11" db="EMBL/GenBank/DDBJ databases">
        <authorList>
            <person name="Peeters C."/>
        </authorList>
    </citation>
    <scope>NUCLEOTIDE SEQUENCE [LARGE SCALE GENOMIC DNA]</scope>
    <source>
        <strain evidence="3 4">LMG 8286</strain>
    </source>
</reference>
<proteinExistence type="predicted"/>
<dbReference type="RefSeq" id="WP_230056775.1">
    <property type="nucleotide sequence ID" value="NZ_CAJHOE010000002.1"/>
</dbReference>
<dbReference type="InterPro" id="IPR011990">
    <property type="entry name" value="TPR-like_helical_dom_sf"/>
</dbReference>
<dbReference type="Proteomes" id="UP000789359">
    <property type="component" value="Unassembled WGS sequence"/>
</dbReference>
<dbReference type="InterPro" id="IPR019734">
    <property type="entry name" value="TPR_rpt"/>
</dbReference>
<dbReference type="Pfam" id="PF24323">
    <property type="entry name" value="DUF7494"/>
    <property type="match status" value="1"/>
</dbReference>
<evidence type="ECO:0000256" key="1">
    <source>
        <dbReference type="SAM" id="SignalP"/>
    </source>
</evidence>
<dbReference type="SUPFAM" id="SSF48452">
    <property type="entry name" value="TPR-like"/>
    <property type="match status" value="1"/>
</dbReference>
<evidence type="ECO:0000313" key="4">
    <source>
        <dbReference type="Proteomes" id="UP000789359"/>
    </source>
</evidence>
<keyword evidence="1" id="KW-0732">Signal</keyword>
<evidence type="ECO:0000313" key="3">
    <source>
        <dbReference type="EMBL" id="CAD7287903.1"/>
    </source>
</evidence>
<keyword evidence="4" id="KW-1185">Reference proteome</keyword>
<name>A0ABM8Q4W0_9BACT</name>
<feature type="domain" description="DUF7494" evidence="2">
    <location>
        <begin position="17"/>
        <end position="130"/>
    </location>
</feature>
<dbReference type="SMART" id="SM00028">
    <property type="entry name" value="TPR"/>
    <property type="match status" value="5"/>
</dbReference>
<protein>
    <recommendedName>
        <fullName evidence="2">DUF7494 domain-containing protein</fullName>
    </recommendedName>
</protein>
<evidence type="ECO:0000259" key="2">
    <source>
        <dbReference type="Pfam" id="PF24323"/>
    </source>
</evidence>
<dbReference type="InterPro" id="IPR055917">
    <property type="entry name" value="DUF7494"/>
</dbReference>
<feature type="signal peptide" evidence="1">
    <location>
        <begin position="1"/>
        <end position="23"/>
    </location>
</feature>
<organism evidence="3 4">
    <name type="scientific">Campylobacter suis</name>
    <dbReference type="NCBI Taxonomy" id="2790657"/>
    <lineage>
        <taxon>Bacteria</taxon>
        <taxon>Pseudomonadati</taxon>
        <taxon>Campylobacterota</taxon>
        <taxon>Epsilonproteobacteria</taxon>
        <taxon>Campylobacterales</taxon>
        <taxon>Campylobacteraceae</taxon>
        <taxon>Campylobacter</taxon>
    </lineage>
</organism>
<sequence length="791" mass="90167">MKKFLAILLLPVLALSLTLSINSGTDDGKPYSVITLSDENEFECVEQILAYNTKRFACMIDDDGMVNIDDVDLALMDIRYKKQDGKLFIIVLPKANSRLLNLENKLHENSEIFKNNSRISKRFSIVIDPKLSEFDKNAQNGINFAPKFDELLLPSIGALDFSKAPMEAMDSNDIDLYINIKQAYEAGNFNRVLAETKSAITRHPNSIFSSEFLLYRLRAMGKALENEEDAIDIDFDHTNIVEEGKAWMRKFASDENYPEVLYLVTRAYIKQNLNSDAKYTVDLLKTEHTKSKFSKLAMLDYADEIYKNSGQKEATGLYEYVLYNTDDIDIASRAALSLASANIEKDRIEEAKNYIIKILNANQKFFLANQPKAMDLAKIFDERNMHDIASKIYEIIANEDDSKSEFYEVALKNLGIALADDNQTQKAYDYLKRYEKEFKDGDYLAEVQSTLGRLFFDLGETNSTKLYEYYDLLMQKYDKSDIGIKALASAVELNFNEKRYKQALEFTQQAKDLNLTASMDIINRSALALAQQGIRDNDCQIVINLLEAYDVNTLELPQFKLHDCLKRTARHEKALNLAKSHIQDKNLEDRVEWLVKLSADLRQLKMYEDSVNAANDALSLGASVPYADPTPALYDRFYSLIKLNRLNDAIRTMGAIEELRGQDFKIIESFDALAKFAFSKSDYANTTTYAKKALELANSVRINVFTPDLNFLYSHASLKMGNLADALDEAKYILNLKLKPLERSRALNLMADIHIARKEPNEARKYLNECVNSNIDNEFVSLCKASLELLK</sequence>
<feature type="chain" id="PRO_5046137717" description="DUF7494 domain-containing protein" evidence="1">
    <location>
        <begin position="24"/>
        <end position="791"/>
    </location>
</feature>